<dbReference type="Proteomes" id="UP000195557">
    <property type="component" value="Unassembled WGS sequence"/>
</dbReference>
<dbReference type="CDD" id="cd06859">
    <property type="entry name" value="PX_SNX1_2_like"/>
    <property type="match status" value="1"/>
</dbReference>
<dbReference type="InterPro" id="IPR001683">
    <property type="entry name" value="PX_dom"/>
</dbReference>
<dbReference type="InterPro" id="IPR036871">
    <property type="entry name" value="PX_dom_sf"/>
</dbReference>
<dbReference type="PROSITE" id="PS50195">
    <property type="entry name" value="PX"/>
    <property type="match status" value="1"/>
</dbReference>
<dbReference type="GO" id="GO:0035091">
    <property type="term" value="F:phosphatidylinositol binding"/>
    <property type="evidence" value="ECO:0007669"/>
    <property type="project" value="InterPro"/>
</dbReference>
<organism evidence="4">
    <name type="scientific">Ostreococcus tauri</name>
    <name type="common">Marine green alga</name>
    <dbReference type="NCBI Taxonomy" id="70448"/>
    <lineage>
        <taxon>Eukaryota</taxon>
        <taxon>Viridiplantae</taxon>
        <taxon>Chlorophyta</taxon>
        <taxon>Mamiellophyceae</taxon>
        <taxon>Mamiellales</taxon>
        <taxon>Bathycoccaceae</taxon>
        <taxon>Ostreococcus</taxon>
    </lineage>
</organism>
<dbReference type="eggNOG" id="KOG2273">
    <property type="taxonomic scope" value="Eukaryota"/>
</dbReference>
<dbReference type="EMBL" id="KZ155794">
    <property type="protein sequence ID" value="OUS44957.1"/>
    <property type="molecule type" value="Genomic_DNA"/>
</dbReference>
<feature type="domain" description="PX" evidence="2">
    <location>
        <begin position="53"/>
        <end position="174"/>
    </location>
</feature>
<dbReference type="Gene3D" id="1.20.1270.60">
    <property type="entry name" value="Arfaptin homology (AH) domain/BAR domain"/>
    <property type="match status" value="1"/>
</dbReference>
<evidence type="ECO:0000313" key="4">
    <source>
        <dbReference type="EMBL" id="OUS48200.1"/>
    </source>
</evidence>
<dbReference type="PANTHER" id="PTHR10555:SF170">
    <property type="entry name" value="FI18122P1"/>
    <property type="match status" value="1"/>
</dbReference>
<evidence type="ECO:0000259" key="2">
    <source>
        <dbReference type="PROSITE" id="PS50195"/>
    </source>
</evidence>
<sequence>MEVRDASSPRAISPAPEERRAFLTPGPRPSAPSVGIVRVPGGHEAIGTTTTDDEIIIEIGDPHRVGDGLSKHIEYKVTYWTDAEAYGGKGSSGCVTRRYSDFEWLSKQLEANCDGVIIPVIPSKTILHMDDPSSRGIERRRTGLAMFAARVAAHPLMRKSQDLLAFLTQDPKTWTNRVLWHERGVLSDSVSSVTSWLSTLNTSDISSLASSMSVDAMRENQQHVEIVDYVSTLKNRMDKLVAATSALQKHGMHTVKAYEDFNGCLELLATQEEKALKVFEPSSKGVAWKRMSDLFVALIPAQREASETMRSEFLDSLEEMNGLCAATMAAFEARKRIVDHYNRVSSSIGRIEAKLSTMGIPEPGPKREEKQRIELAASDLRIERTQTHERYERCCANMEHELIWFHTELALVLGRALKAHVAAQGAAAGKISRVQDAHFADIKALLASAPDMFASSS</sequence>
<dbReference type="EMBL" id="KZ155776">
    <property type="protein sequence ID" value="OUS48200.1"/>
    <property type="molecule type" value="Genomic_DNA"/>
</dbReference>
<evidence type="ECO:0000313" key="3">
    <source>
        <dbReference type="EMBL" id="OUS44957.1"/>
    </source>
</evidence>
<dbReference type="Gene3D" id="3.30.1520.10">
    <property type="entry name" value="Phox-like domain"/>
    <property type="match status" value="1"/>
</dbReference>
<dbReference type="AlphaFoldDB" id="A0A1Y5IF57"/>
<dbReference type="SMART" id="SM00312">
    <property type="entry name" value="PX"/>
    <property type="match status" value="1"/>
</dbReference>
<accession>A0A1Y5IF57</accession>
<feature type="region of interest" description="Disordered" evidence="1">
    <location>
        <begin position="1"/>
        <end position="33"/>
    </location>
</feature>
<dbReference type="SUPFAM" id="SSF64268">
    <property type="entry name" value="PX domain"/>
    <property type="match status" value="1"/>
</dbReference>
<proteinExistence type="predicted"/>
<protein>
    <recommendedName>
        <fullName evidence="2">PX domain-containing protein</fullName>
    </recommendedName>
</protein>
<dbReference type="CDD" id="cd07596">
    <property type="entry name" value="BAR_SNX"/>
    <property type="match status" value="1"/>
</dbReference>
<evidence type="ECO:0000256" key="1">
    <source>
        <dbReference type="SAM" id="MobiDB-lite"/>
    </source>
</evidence>
<dbReference type="PANTHER" id="PTHR10555">
    <property type="entry name" value="SORTING NEXIN"/>
    <property type="match status" value="1"/>
</dbReference>
<dbReference type="GO" id="GO:0005768">
    <property type="term" value="C:endosome"/>
    <property type="evidence" value="ECO:0007669"/>
    <property type="project" value="UniProtKB-ARBA"/>
</dbReference>
<dbReference type="InterPro" id="IPR027267">
    <property type="entry name" value="AH/BAR_dom_sf"/>
</dbReference>
<reference evidence="4" key="1">
    <citation type="submission" date="2017-04" db="EMBL/GenBank/DDBJ databases">
        <title>Population genomics of picophytoplankton unveils novel chromosome hypervariability.</title>
        <authorList>
            <consortium name="DOE Joint Genome Institute"/>
            <person name="Blanc-Mathieu R."/>
            <person name="Krasovec M."/>
            <person name="Hebrard M."/>
            <person name="Yau S."/>
            <person name="Desgranges E."/>
            <person name="Martin J."/>
            <person name="Schackwitz W."/>
            <person name="Kuo A."/>
            <person name="Salin G."/>
            <person name="Donnadieu C."/>
            <person name="Desdevises Y."/>
            <person name="Sanchez-Ferandin S."/>
            <person name="Moreau H."/>
            <person name="Rivals E."/>
            <person name="Grigoriev I.V."/>
            <person name="Grimsley N."/>
            <person name="Eyre-Walker A."/>
            <person name="Piganeau G."/>
        </authorList>
    </citation>
    <scope>NUCLEOTIDE SEQUENCE [LARGE SCALE GENOMIC DNA]</scope>
    <source>
        <strain evidence="4">RCC 1115</strain>
    </source>
</reference>
<dbReference type="Pfam" id="PF00787">
    <property type="entry name" value="PX"/>
    <property type="match status" value="1"/>
</dbReference>
<gene>
    <name evidence="4" type="ORF">BE221DRAFT_144770</name>
    <name evidence="3" type="ORF">BE221DRAFT_82385</name>
</gene>
<name>A0A1Y5IF57_OSTTA</name>